<keyword evidence="4" id="KW-1185">Reference proteome</keyword>
<dbReference type="PANTHER" id="PTHR11037">
    <property type="entry name" value="TRANSCRIPTION FACTOR CP2"/>
    <property type="match status" value="1"/>
</dbReference>
<feature type="domain" description="SAM" evidence="1">
    <location>
        <begin position="22"/>
        <end position="50"/>
    </location>
</feature>
<evidence type="ECO:0000259" key="1">
    <source>
        <dbReference type="Pfam" id="PF18016"/>
    </source>
</evidence>
<dbReference type="STRING" id="137246.A0A401T0E2"/>
<dbReference type="InterPro" id="IPR040167">
    <property type="entry name" value="TF_CP2-like"/>
</dbReference>
<sequence length="162" mass="18194">MESNCLKSSHRNGVSVEFYLESGADLLKLSRDDIIQICGPADGIRLFNTLRLRSIRPRLTIYMCQEPTQGKEKEDCQDSPNAAMCVYKEIYLEDLTKAELTNKLAALFSISPSQILQIYRQGAAGIHILVGDQMIRNLPDESSFIINSLKVDSLGGYYMILK</sequence>
<dbReference type="OMA" id="EACFIIC"/>
<organism evidence="3 4">
    <name type="scientific">Chiloscyllium punctatum</name>
    <name type="common">Brownbanded bambooshark</name>
    <name type="synonym">Hemiscyllium punctatum</name>
    <dbReference type="NCBI Taxonomy" id="137246"/>
    <lineage>
        <taxon>Eukaryota</taxon>
        <taxon>Metazoa</taxon>
        <taxon>Chordata</taxon>
        <taxon>Craniata</taxon>
        <taxon>Vertebrata</taxon>
        <taxon>Chondrichthyes</taxon>
        <taxon>Elasmobranchii</taxon>
        <taxon>Galeomorphii</taxon>
        <taxon>Galeoidea</taxon>
        <taxon>Orectolobiformes</taxon>
        <taxon>Hemiscylliidae</taxon>
        <taxon>Chiloscyllium</taxon>
    </lineage>
</organism>
<dbReference type="AlphaFoldDB" id="A0A401T0E2"/>
<dbReference type="GO" id="GO:0000978">
    <property type="term" value="F:RNA polymerase II cis-regulatory region sequence-specific DNA binding"/>
    <property type="evidence" value="ECO:0007669"/>
    <property type="project" value="TreeGrafter"/>
</dbReference>
<reference evidence="3 4" key="1">
    <citation type="journal article" date="2018" name="Nat. Ecol. Evol.">
        <title>Shark genomes provide insights into elasmobranch evolution and the origin of vertebrates.</title>
        <authorList>
            <person name="Hara Y"/>
            <person name="Yamaguchi K"/>
            <person name="Onimaru K"/>
            <person name="Kadota M"/>
            <person name="Koyanagi M"/>
            <person name="Keeley SD"/>
            <person name="Tatsumi K"/>
            <person name="Tanaka K"/>
            <person name="Motone F"/>
            <person name="Kageyama Y"/>
            <person name="Nozu R"/>
            <person name="Adachi N"/>
            <person name="Nishimura O"/>
            <person name="Nakagawa R"/>
            <person name="Tanegashima C"/>
            <person name="Kiyatake I"/>
            <person name="Matsumoto R"/>
            <person name="Murakumo K"/>
            <person name="Nishida K"/>
            <person name="Terakita A"/>
            <person name="Kuratani S"/>
            <person name="Sato K"/>
            <person name="Hyodo S Kuraku.S."/>
        </authorList>
    </citation>
    <scope>NUCLEOTIDE SEQUENCE [LARGE SCALE GENOMIC DNA]</scope>
</reference>
<dbReference type="Proteomes" id="UP000287033">
    <property type="component" value="Unassembled WGS sequence"/>
</dbReference>
<dbReference type="GO" id="GO:0001228">
    <property type="term" value="F:DNA-binding transcription activator activity, RNA polymerase II-specific"/>
    <property type="evidence" value="ECO:0007669"/>
    <property type="project" value="TreeGrafter"/>
</dbReference>
<dbReference type="InterPro" id="IPR057520">
    <property type="entry name" value="GRHL1/CP2_C"/>
</dbReference>
<dbReference type="GO" id="GO:0005634">
    <property type="term" value="C:nucleus"/>
    <property type="evidence" value="ECO:0007669"/>
    <property type="project" value="TreeGrafter"/>
</dbReference>
<accession>A0A401T0E2</accession>
<dbReference type="EMBL" id="BEZZ01000786">
    <property type="protein sequence ID" value="GCC36091.1"/>
    <property type="molecule type" value="Genomic_DNA"/>
</dbReference>
<dbReference type="Pfam" id="PF25416">
    <property type="entry name" value="GRHL1_C"/>
    <property type="match status" value="1"/>
</dbReference>
<dbReference type="SUPFAM" id="SSF47769">
    <property type="entry name" value="SAM/Pointed domain"/>
    <property type="match status" value="1"/>
</dbReference>
<dbReference type="InterPro" id="IPR013761">
    <property type="entry name" value="SAM/pointed_sf"/>
</dbReference>
<name>A0A401T0E2_CHIPU</name>
<dbReference type="PANTHER" id="PTHR11037:SF12">
    <property type="entry name" value="GRH_CP2 DB DOMAIN-CONTAINING PROTEIN"/>
    <property type="match status" value="1"/>
</dbReference>
<proteinExistence type="predicted"/>
<comment type="caution">
    <text evidence="3">The sequence shown here is derived from an EMBL/GenBank/DDBJ whole genome shotgun (WGS) entry which is preliminary data.</text>
</comment>
<evidence type="ECO:0000313" key="3">
    <source>
        <dbReference type="EMBL" id="GCC36091.1"/>
    </source>
</evidence>
<feature type="domain" description="GRHL1/CP2 C-terminal" evidence="2">
    <location>
        <begin position="85"/>
        <end position="152"/>
    </location>
</feature>
<gene>
    <name evidence="3" type="ORF">chiPu_0014583</name>
</gene>
<dbReference type="Pfam" id="PF18016">
    <property type="entry name" value="SAM_3"/>
    <property type="match status" value="1"/>
</dbReference>
<evidence type="ECO:0000313" key="4">
    <source>
        <dbReference type="Proteomes" id="UP000287033"/>
    </source>
</evidence>
<protein>
    <submittedName>
        <fullName evidence="3">Uncharacterized protein</fullName>
    </submittedName>
</protein>
<evidence type="ECO:0000259" key="2">
    <source>
        <dbReference type="Pfam" id="PF25416"/>
    </source>
</evidence>
<dbReference type="OrthoDB" id="8857281at2759"/>
<dbReference type="InterPro" id="IPR041418">
    <property type="entry name" value="SAM_3"/>
</dbReference>